<name>A0A3S1CUG9_9MICO</name>
<sequence length="322" mass="35300">MTSVATAPPAAAPPTPEPPRAKRRFTGSVGFLAVPIAVWLVFFFIVPFGLILWYSFGEKPSLYVTHSNDVLSLARYVEALDPAFLTTFWRTTQIAITGTALCVLIGFPMAYWMAVKLSPRARGLVVALVLVPYWTNFLVRTIGWQITLSPEGFLSDFLNGIGLLNGPLQVLYTQQAVQLGVVYNYLPLMILPLYVALERMDHKLLEASRDLGGNWWSSFWRVTIPLALPGILAGMLLVFVPLMGDYITPSVLGGASGSMVGQMVAGQFQRAQNWALGSAMAIVLMLAILLVVIAFGVLFRLIGIALRRFRHLGDLDTTGAIR</sequence>
<dbReference type="AlphaFoldDB" id="A0A3S1CUG9"/>
<dbReference type="SUPFAM" id="SSF161098">
    <property type="entry name" value="MetI-like"/>
    <property type="match status" value="1"/>
</dbReference>
<comment type="caution">
    <text evidence="11">The sequence shown here is derived from an EMBL/GenBank/DDBJ whole genome shotgun (WGS) entry which is preliminary data.</text>
</comment>
<keyword evidence="3 8" id="KW-0813">Transport</keyword>
<evidence type="ECO:0000256" key="3">
    <source>
        <dbReference type="ARBA" id="ARBA00022448"/>
    </source>
</evidence>
<dbReference type="PANTHER" id="PTHR42929:SF1">
    <property type="entry name" value="INNER MEMBRANE ABC TRANSPORTER PERMEASE PROTEIN YDCU-RELATED"/>
    <property type="match status" value="1"/>
</dbReference>
<evidence type="ECO:0000259" key="10">
    <source>
        <dbReference type="PROSITE" id="PS50928"/>
    </source>
</evidence>
<evidence type="ECO:0000256" key="4">
    <source>
        <dbReference type="ARBA" id="ARBA00022475"/>
    </source>
</evidence>
<comment type="similarity">
    <text evidence="2">Belongs to the binding-protein-dependent transport system permease family. CysTW subfamily.</text>
</comment>
<dbReference type="GO" id="GO:0055085">
    <property type="term" value="P:transmembrane transport"/>
    <property type="evidence" value="ECO:0007669"/>
    <property type="project" value="InterPro"/>
</dbReference>
<dbReference type="InterPro" id="IPR035906">
    <property type="entry name" value="MetI-like_sf"/>
</dbReference>
<feature type="transmembrane region" description="Helical" evidence="8">
    <location>
        <begin position="176"/>
        <end position="197"/>
    </location>
</feature>
<dbReference type="EMBL" id="RZGZ01000001">
    <property type="protein sequence ID" value="RUR03437.1"/>
    <property type="molecule type" value="Genomic_DNA"/>
</dbReference>
<keyword evidence="4" id="KW-1003">Cell membrane</keyword>
<evidence type="ECO:0000256" key="5">
    <source>
        <dbReference type="ARBA" id="ARBA00022692"/>
    </source>
</evidence>
<proteinExistence type="inferred from homology"/>
<evidence type="ECO:0000256" key="6">
    <source>
        <dbReference type="ARBA" id="ARBA00022989"/>
    </source>
</evidence>
<accession>A0A3S1CUG9</accession>
<gene>
    <name evidence="11" type="ORF">ELQ94_02525</name>
</gene>
<dbReference type="Gene3D" id="1.10.3720.10">
    <property type="entry name" value="MetI-like"/>
    <property type="match status" value="1"/>
</dbReference>
<feature type="transmembrane region" description="Helical" evidence="8">
    <location>
        <begin position="29"/>
        <end position="54"/>
    </location>
</feature>
<dbReference type="Proteomes" id="UP000274909">
    <property type="component" value="Unassembled WGS sequence"/>
</dbReference>
<dbReference type="GO" id="GO:0005886">
    <property type="term" value="C:plasma membrane"/>
    <property type="evidence" value="ECO:0007669"/>
    <property type="project" value="UniProtKB-SubCell"/>
</dbReference>
<feature type="transmembrane region" description="Helical" evidence="8">
    <location>
        <begin position="279"/>
        <end position="302"/>
    </location>
</feature>
<dbReference type="InterPro" id="IPR000515">
    <property type="entry name" value="MetI-like"/>
</dbReference>
<feature type="transmembrane region" description="Helical" evidence="8">
    <location>
        <begin position="218"/>
        <end position="240"/>
    </location>
</feature>
<keyword evidence="7 8" id="KW-0472">Membrane</keyword>
<feature type="domain" description="ABC transmembrane type-1" evidence="10">
    <location>
        <begin position="88"/>
        <end position="295"/>
    </location>
</feature>
<feature type="transmembrane region" description="Helical" evidence="8">
    <location>
        <begin position="124"/>
        <end position="146"/>
    </location>
</feature>
<keyword evidence="6 8" id="KW-1133">Transmembrane helix</keyword>
<dbReference type="PROSITE" id="PS50928">
    <property type="entry name" value="ABC_TM1"/>
    <property type="match status" value="1"/>
</dbReference>
<dbReference type="PANTHER" id="PTHR42929">
    <property type="entry name" value="INNER MEMBRANE ABC TRANSPORTER PERMEASE PROTEIN YDCU-RELATED-RELATED"/>
    <property type="match status" value="1"/>
</dbReference>
<evidence type="ECO:0000313" key="12">
    <source>
        <dbReference type="Proteomes" id="UP000274909"/>
    </source>
</evidence>
<keyword evidence="12" id="KW-1185">Reference proteome</keyword>
<dbReference type="Pfam" id="PF00528">
    <property type="entry name" value="BPD_transp_1"/>
    <property type="match status" value="1"/>
</dbReference>
<feature type="region of interest" description="Disordered" evidence="9">
    <location>
        <begin position="1"/>
        <end position="21"/>
    </location>
</feature>
<evidence type="ECO:0000256" key="2">
    <source>
        <dbReference type="ARBA" id="ARBA00007069"/>
    </source>
</evidence>
<reference evidence="11 12" key="1">
    <citation type="submission" date="2018-12" db="EMBL/GenBank/DDBJ databases">
        <authorList>
            <person name="Li F."/>
        </authorList>
    </citation>
    <scope>NUCLEOTIDE SEQUENCE [LARGE SCALE GENOMIC DNA]</scope>
    <source>
        <strain evidence="11 12">EGI 6500705</strain>
    </source>
</reference>
<evidence type="ECO:0000256" key="1">
    <source>
        <dbReference type="ARBA" id="ARBA00004651"/>
    </source>
</evidence>
<dbReference type="OrthoDB" id="9808619at2"/>
<evidence type="ECO:0000256" key="8">
    <source>
        <dbReference type="RuleBase" id="RU363032"/>
    </source>
</evidence>
<dbReference type="CDD" id="cd06261">
    <property type="entry name" value="TM_PBP2"/>
    <property type="match status" value="1"/>
</dbReference>
<feature type="transmembrane region" description="Helical" evidence="8">
    <location>
        <begin position="94"/>
        <end position="112"/>
    </location>
</feature>
<evidence type="ECO:0000256" key="7">
    <source>
        <dbReference type="ARBA" id="ARBA00023136"/>
    </source>
</evidence>
<dbReference type="RefSeq" id="WP_127046823.1">
    <property type="nucleotide sequence ID" value="NZ_RZGZ01000001.1"/>
</dbReference>
<evidence type="ECO:0000313" key="11">
    <source>
        <dbReference type="EMBL" id="RUR03437.1"/>
    </source>
</evidence>
<keyword evidence="5 8" id="KW-0812">Transmembrane</keyword>
<protein>
    <submittedName>
        <fullName evidence="11">ABC transporter permease</fullName>
    </submittedName>
</protein>
<comment type="subcellular location">
    <subcellularLocation>
        <location evidence="1 8">Cell membrane</location>
        <topology evidence="1 8">Multi-pass membrane protein</topology>
    </subcellularLocation>
</comment>
<evidence type="ECO:0000256" key="9">
    <source>
        <dbReference type="SAM" id="MobiDB-lite"/>
    </source>
</evidence>
<organism evidence="11 12">
    <name type="scientific">Labedella endophytica</name>
    <dbReference type="NCBI Taxonomy" id="1523160"/>
    <lineage>
        <taxon>Bacteria</taxon>
        <taxon>Bacillati</taxon>
        <taxon>Actinomycetota</taxon>
        <taxon>Actinomycetes</taxon>
        <taxon>Micrococcales</taxon>
        <taxon>Microbacteriaceae</taxon>
        <taxon>Labedella</taxon>
    </lineage>
</organism>